<dbReference type="GO" id="GO:0030674">
    <property type="term" value="F:protein-macromolecule adaptor activity"/>
    <property type="evidence" value="ECO:0007669"/>
    <property type="project" value="TreeGrafter"/>
</dbReference>
<dbReference type="Gene3D" id="2.60.40.640">
    <property type="match status" value="1"/>
</dbReference>
<evidence type="ECO:0008006" key="6">
    <source>
        <dbReference type="Google" id="ProtNLM"/>
    </source>
</evidence>
<dbReference type="InterPro" id="IPR011022">
    <property type="entry name" value="Arrestin_C-like"/>
</dbReference>
<evidence type="ECO:0000259" key="3">
    <source>
        <dbReference type="Pfam" id="PF02752"/>
    </source>
</evidence>
<feature type="domain" description="Arrestin-like N-terminal" evidence="2">
    <location>
        <begin position="86"/>
        <end position="232"/>
    </location>
</feature>
<dbReference type="Pfam" id="PF00339">
    <property type="entry name" value="Arrestin_N"/>
    <property type="match status" value="1"/>
</dbReference>
<dbReference type="GO" id="GO:0005829">
    <property type="term" value="C:cytosol"/>
    <property type="evidence" value="ECO:0007669"/>
    <property type="project" value="TreeGrafter"/>
</dbReference>
<dbReference type="Pfam" id="PF02752">
    <property type="entry name" value="Arrestin_C"/>
    <property type="match status" value="1"/>
</dbReference>
<protein>
    <recommendedName>
        <fullName evidence="6">Arrestin C-terminal-like domain-containing protein</fullName>
    </recommendedName>
</protein>
<dbReference type="PANTHER" id="PTHR11188">
    <property type="entry name" value="ARRESTIN DOMAIN CONTAINING PROTEIN"/>
    <property type="match status" value="1"/>
</dbReference>
<name>A0A1E3PI16_9ASCO</name>
<feature type="domain" description="Arrestin C-terminal-like" evidence="3">
    <location>
        <begin position="277"/>
        <end position="466"/>
    </location>
</feature>
<dbReference type="InterPro" id="IPR050357">
    <property type="entry name" value="Arrestin_domain-protein"/>
</dbReference>
<dbReference type="Proteomes" id="UP000095009">
    <property type="component" value="Unassembled WGS sequence"/>
</dbReference>
<organism evidence="4 5">
    <name type="scientific">Nadsonia fulvescens var. elongata DSM 6958</name>
    <dbReference type="NCBI Taxonomy" id="857566"/>
    <lineage>
        <taxon>Eukaryota</taxon>
        <taxon>Fungi</taxon>
        <taxon>Dikarya</taxon>
        <taxon>Ascomycota</taxon>
        <taxon>Saccharomycotina</taxon>
        <taxon>Dipodascomycetes</taxon>
        <taxon>Dipodascales</taxon>
        <taxon>Dipodascales incertae sedis</taxon>
        <taxon>Nadsonia</taxon>
    </lineage>
</organism>
<dbReference type="GO" id="GO:0070086">
    <property type="term" value="P:ubiquitin-dependent endocytosis"/>
    <property type="evidence" value="ECO:0007669"/>
    <property type="project" value="TreeGrafter"/>
</dbReference>
<dbReference type="STRING" id="857566.A0A1E3PI16"/>
<dbReference type="InterPro" id="IPR011021">
    <property type="entry name" value="Arrestin-like_N"/>
</dbReference>
<proteinExistence type="predicted"/>
<accession>A0A1E3PI16</accession>
<dbReference type="GO" id="GO:0031625">
    <property type="term" value="F:ubiquitin protein ligase binding"/>
    <property type="evidence" value="ECO:0007669"/>
    <property type="project" value="TreeGrafter"/>
</dbReference>
<reference evidence="4 5" key="1">
    <citation type="journal article" date="2016" name="Proc. Natl. Acad. Sci. U.S.A.">
        <title>Comparative genomics of biotechnologically important yeasts.</title>
        <authorList>
            <person name="Riley R."/>
            <person name="Haridas S."/>
            <person name="Wolfe K.H."/>
            <person name="Lopes M.R."/>
            <person name="Hittinger C.T."/>
            <person name="Goeker M."/>
            <person name="Salamov A.A."/>
            <person name="Wisecaver J.H."/>
            <person name="Long T.M."/>
            <person name="Calvey C.H."/>
            <person name="Aerts A.L."/>
            <person name="Barry K.W."/>
            <person name="Choi C."/>
            <person name="Clum A."/>
            <person name="Coughlan A.Y."/>
            <person name="Deshpande S."/>
            <person name="Douglass A.P."/>
            <person name="Hanson S.J."/>
            <person name="Klenk H.-P."/>
            <person name="LaButti K.M."/>
            <person name="Lapidus A."/>
            <person name="Lindquist E.A."/>
            <person name="Lipzen A.M."/>
            <person name="Meier-Kolthoff J.P."/>
            <person name="Ohm R.A."/>
            <person name="Otillar R.P."/>
            <person name="Pangilinan J.L."/>
            <person name="Peng Y."/>
            <person name="Rokas A."/>
            <person name="Rosa C.A."/>
            <person name="Scheuner C."/>
            <person name="Sibirny A.A."/>
            <person name="Slot J.C."/>
            <person name="Stielow J.B."/>
            <person name="Sun H."/>
            <person name="Kurtzman C.P."/>
            <person name="Blackwell M."/>
            <person name="Grigoriev I.V."/>
            <person name="Jeffries T.W."/>
        </authorList>
    </citation>
    <scope>NUCLEOTIDE SEQUENCE [LARGE SCALE GENOMIC DNA]</scope>
    <source>
        <strain evidence="4 5">DSM 6958</strain>
    </source>
</reference>
<evidence type="ECO:0000313" key="5">
    <source>
        <dbReference type="Proteomes" id="UP000095009"/>
    </source>
</evidence>
<dbReference type="EMBL" id="KV454410">
    <property type="protein sequence ID" value="ODQ65008.1"/>
    <property type="molecule type" value="Genomic_DNA"/>
</dbReference>
<dbReference type="PANTHER" id="PTHR11188:SF174">
    <property type="entry name" value="ARRESTIN-RELATED TRAFFICKING ADAPTER 10-RELATED"/>
    <property type="match status" value="1"/>
</dbReference>
<feature type="region of interest" description="Disordered" evidence="1">
    <location>
        <begin position="1"/>
        <end position="20"/>
    </location>
</feature>
<sequence length="627" mass="70264">MKTSPILATSPPSYSKINSPSDPACGHDLKLYHAVVGPRLKKVSSPKLDSQIQVFLSIQEPTIYMPQLSIEYLDLRQRSLHQLQSQKLKGCVVIKVLAPTKLKQIALKLQQHTSISTANETYKNSGSLLWDFQTAKSKPDIHYDYSRHECHKHKDISLSEVNIPVFDPYRDKTVSRESSSQLNNDPILQPGEYLYNFIASVPDTIPESASTYKSKCEYSISLKVTKPRSFSSSLFSILVNHTVPIKIVRTPSSTCHDTSESLSYTPAYAIDSGLRNWKDMLQYSVTVPRPYIMLGERVTFDIGLYPQEKMKVSTICVYWNQSIRYFKQLNHSSSPQISEAYNGNLESKISQTVARLGNEMPKKKLLFSHKAEDYNGTDNYLAVGSTSPTNLNLEADFICKGPAGNSNEYGVNKPFYASTFSPFNCLQVTNKIQVELDVSFMDDEKTSSSKLRKFKIQLEIPVEIFSESCSTETLELPQYGREFQLGHSISNSNTGGLSEILPAYHRDYDYNNFPEPLDSFHFRHDLVLVRSHGSVVLSTISSKIAPPEMSLDLVPTLSYDSVSSLSTASSAETLFDDSPKLGSHDISIATPRSLLTNHHGSYTAEEVDSSEMGRHANFKPLKSFSLM</sequence>
<dbReference type="InterPro" id="IPR014752">
    <property type="entry name" value="Arrestin-like_C"/>
</dbReference>
<gene>
    <name evidence="4" type="ORF">NADFUDRAFT_42309</name>
</gene>
<dbReference type="AlphaFoldDB" id="A0A1E3PI16"/>
<evidence type="ECO:0000313" key="4">
    <source>
        <dbReference type="EMBL" id="ODQ65008.1"/>
    </source>
</evidence>
<evidence type="ECO:0000259" key="2">
    <source>
        <dbReference type="Pfam" id="PF00339"/>
    </source>
</evidence>
<keyword evidence="5" id="KW-1185">Reference proteome</keyword>
<evidence type="ECO:0000256" key="1">
    <source>
        <dbReference type="SAM" id="MobiDB-lite"/>
    </source>
</evidence>